<dbReference type="SUPFAM" id="SSF53474">
    <property type="entry name" value="alpha/beta-Hydrolases"/>
    <property type="match status" value="1"/>
</dbReference>
<accession>A0A1Q9LCE1</accession>
<comment type="similarity">
    <text evidence="1">Belongs to the 'GDXG' lipolytic enzyme family.</text>
</comment>
<dbReference type="PANTHER" id="PTHR48081:SF8">
    <property type="entry name" value="ALPHA_BETA HYDROLASE FOLD-3 DOMAIN-CONTAINING PROTEIN-RELATED"/>
    <property type="match status" value="1"/>
</dbReference>
<evidence type="ECO:0000313" key="4">
    <source>
        <dbReference type="EMBL" id="OLR89684.1"/>
    </source>
</evidence>
<reference evidence="4 5" key="1">
    <citation type="submission" date="2016-10" db="EMBL/GenBank/DDBJ databases">
        <title>The Draft Genome Sequence of Actinokineospora bangkokensis 44EHWT reveals the biosynthetic pathway of antifungal compounds Thailandins with unusual extender unit butylmalonyl-CoA.</title>
        <authorList>
            <person name="Greule A."/>
            <person name="Intra B."/>
            <person name="Flemming S."/>
            <person name="Rommel M.G."/>
            <person name="Panbangred W."/>
            <person name="Bechthold A."/>
        </authorList>
    </citation>
    <scope>NUCLEOTIDE SEQUENCE [LARGE SCALE GENOMIC DNA]</scope>
    <source>
        <strain evidence="4 5">44EHW</strain>
    </source>
</reference>
<dbReference type="Pfam" id="PF07859">
    <property type="entry name" value="Abhydrolase_3"/>
    <property type="match status" value="1"/>
</dbReference>
<comment type="caution">
    <text evidence="4">The sequence shown here is derived from an EMBL/GenBank/DDBJ whole genome shotgun (WGS) entry which is preliminary data.</text>
</comment>
<evidence type="ECO:0000256" key="2">
    <source>
        <dbReference type="ARBA" id="ARBA00022801"/>
    </source>
</evidence>
<dbReference type="AlphaFoldDB" id="A0A1Q9LCE1"/>
<dbReference type="InterPro" id="IPR050300">
    <property type="entry name" value="GDXG_lipolytic_enzyme"/>
</dbReference>
<dbReference type="Proteomes" id="UP000186040">
    <property type="component" value="Unassembled WGS sequence"/>
</dbReference>
<keyword evidence="2 4" id="KW-0378">Hydrolase</keyword>
<dbReference type="GO" id="GO:0016787">
    <property type="term" value="F:hydrolase activity"/>
    <property type="evidence" value="ECO:0007669"/>
    <property type="project" value="UniProtKB-KW"/>
</dbReference>
<dbReference type="InterPro" id="IPR013094">
    <property type="entry name" value="AB_hydrolase_3"/>
</dbReference>
<dbReference type="RefSeq" id="WP_075977893.1">
    <property type="nucleotide sequence ID" value="NZ_MKQR01000028.1"/>
</dbReference>
<evidence type="ECO:0000256" key="1">
    <source>
        <dbReference type="ARBA" id="ARBA00010515"/>
    </source>
</evidence>
<dbReference type="EMBL" id="MKQR01000028">
    <property type="protein sequence ID" value="OLR89684.1"/>
    <property type="molecule type" value="Genomic_DNA"/>
</dbReference>
<proteinExistence type="inferred from homology"/>
<dbReference type="FunFam" id="3.40.50.1820:FF:000089">
    <property type="entry name" value="Alpha/beta hydrolase"/>
    <property type="match status" value="1"/>
</dbReference>
<keyword evidence="5" id="KW-1185">Reference proteome</keyword>
<sequence length="356" mass="37773">MSKLVNRVPVRVQAMTLKAAFALPQPLRRAIAGKPIRIDGQELALDAQLLLTLQRLSGQSLVVGDPVASRRALAASKDLVSGVPIEPVSVRGLDLDGVPARFYTPGGVDDHAPLLVFYHGGGWVIGDLDSHDNACRYLALGAQVKVLAVDYRLAPEHPFPAAVEDSVAAFRWAVAHADELGVDPARVAVGGDSAGGNLSAVVAHQQVLAGGPVPAFQLLFYPGTDGTTKRRSRELFADGFFLTGEHMDFFIDHYFPAVDQRHDPRFSVLLAQDLTGMPPAYVATAGFDPLRDEGEAFADALAAAGVPVVKSRQADLIHGYINFTGIGTRFREALSEAAGALRTGLAINSAKQRSGA</sequence>
<protein>
    <submittedName>
        <fullName evidence="4">Alpha/beta hydrolase</fullName>
    </submittedName>
</protein>
<dbReference type="PANTHER" id="PTHR48081">
    <property type="entry name" value="AB HYDROLASE SUPERFAMILY PROTEIN C4A8.06C"/>
    <property type="match status" value="1"/>
</dbReference>
<dbReference type="OrthoDB" id="3206739at2"/>
<dbReference type="Gene3D" id="3.40.50.1820">
    <property type="entry name" value="alpha/beta hydrolase"/>
    <property type="match status" value="1"/>
</dbReference>
<name>A0A1Q9LCE1_9PSEU</name>
<organism evidence="4 5">
    <name type="scientific">Actinokineospora bangkokensis</name>
    <dbReference type="NCBI Taxonomy" id="1193682"/>
    <lineage>
        <taxon>Bacteria</taxon>
        <taxon>Bacillati</taxon>
        <taxon>Actinomycetota</taxon>
        <taxon>Actinomycetes</taxon>
        <taxon>Pseudonocardiales</taxon>
        <taxon>Pseudonocardiaceae</taxon>
        <taxon>Actinokineospora</taxon>
    </lineage>
</organism>
<dbReference type="InterPro" id="IPR029058">
    <property type="entry name" value="AB_hydrolase_fold"/>
</dbReference>
<dbReference type="STRING" id="1193682.BJP25_01200"/>
<feature type="domain" description="Alpha/beta hydrolase fold-3" evidence="3">
    <location>
        <begin position="115"/>
        <end position="321"/>
    </location>
</feature>
<evidence type="ECO:0000313" key="5">
    <source>
        <dbReference type="Proteomes" id="UP000186040"/>
    </source>
</evidence>
<gene>
    <name evidence="4" type="ORF">BJP25_01200</name>
</gene>
<evidence type="ECO:0000259" key="3">
    <source>
        <dbReference type="Pfam" id="PF07859"/>
    </source>
</evidence>